<evidence type="ECO:0000259" key="2">
    <source>
        <dbReference type="Pfam" id="PF26638"/>
    </source>
</evidence>
<dbReference type="InterPro" id="IPR058524">
    <property type="entry name" value="DUF8211"/>
</dbReference>
<dbReference type="AlphaFoldDB" id="A0A2I1GHR6"/>
<sequence>MSENQHGCIAHHNKIQLRSRNSVMNPDEINISIECKEFHARRLYSRWHNSRIKKNFNKRLGITFTTRYSVNNINNILRKGNTTIYNKVYDNFNFGFSKRNNIQKKQRQRFERKCKHIFEDCKIKDDTPTEAKLLAARKHRFLFHPLQSFKKPISHLRYKKKYHVPLQKYYNFKLPTLDIKSSDHEIKREVHIARYFDSNQHGSSFDPSYIIDKTATASSSTDNHNLPVSSNTYAVPFTPKSTRPKEIGKQPRPHVNDFIS</sequence>
<gene>
    <name evidence="3" type="ORF">RhiirA4_420439</name>
</gene>
<reference evidence="3 4" key="1">
    <citation type="submission" date="2015-10" db="EMBL/GenBank/DDBJ databases">
        <title>Genome analyses suggest a sexual origin of heterokaryosis in a supposedly ancient asexual fungus.</title>
        <authorList>
            <person name="Ropars J."/>
            <person name="Sedzielewska K."/>
            <person name="Noel J."/>
            <person name="Charron P."/>
            <person name="Farinelli L."/>
            <person name="Marton T."/>
            <person name="Kruger M."/>
            <person name="Pelin A."/>
            <person name="Brachmann A."/>
            <person name="Corradi N."/>
        </authorList>
    </citation>
    <scope>NUCLEOTIDE SEQUENCE [LARGE SCALE GENOMIC DNA]</scope>
    <source>
        <strain evidence="3 4">A4</strain>
    </source>
</reference>
<keyword evidence="4" id="KW-1185">Reference proteome</keyword>
<feature type="compositionally biased region" description="Polar residues" evidence="1">
    <location>
        <begin position="218"/>
        <end position="233"/>
    </location>
</feature>
<proteinExistence type="predicted"/>
<organism evidence="3 4">
    <name type="scientific">Rhizophagus irregularis</name>
    <dbReference type="NCBI Taxonomy" id="588596"/>
    <lineage>
        <taxon>Eukaryota</taxon>
        <taxon>Fungi</taxon>
        <taxon>Fungi incertae sedis</taxon>
        <taxon>Mucoromycota</taxon>
        <taxon>Glomeromycotina</taxon>
        <taxon>Glomeromycetes</taxon>
        <taxon>Glomerales</taxon>
        <taxon>Glomeraceae</taxon>
        <taxon>Rhizophagus</taxon>
    </lineage>
</organism>
<dbReference type="VEuPathDB" id="FungiDB:RhiirFUN_017131"/>
<dbReference type="Proteomes" id="UP000234323">
    <property type="component" value="Unassembled WGS sequence"/>
</dbReference>
<evidence type="ECO:0000313" key="4">
    <source>
        <dbReference type="Proteomes" id="UP000234323"/>
    </source>
</evidence>
<evidence type="ECO:0000256" key="1">
    <source>
        <dbReference type="SAM" id="MobiDB-lite"/>
    </source>
</evidence>
<protein>
    <recommendedName>
        <fullName evidence="2">DUF8211 domain-containing protein</fullName>
    </recommendedName>
</protein>
<comment type="caution">
    <text evidence="3">The sequence shown here is derived from an EMBL/GenBank/DDBJ whole genome shotgun (WGS) entry which is preliminary data.</text>
</comment>
<accession>A0A2I1GHR6</accession>
<name>A0A2I1GHR6_9GLOM</name>
<feature type="domain" description="DUF8211" evidence="2">
    <location>
        <begin position="39"/>
        <end position="174"/>
    </location>
</feature>
<dbReference type="EMBL" id="LLXI01000438">
    <property type="protein sequence ID" value="PKY46180.1"/>
    <property type="molecule type" value="Genomic_DNA"/>
</dbReference>
<dbReference type="VEuPathDB" id="FungiDB:FUN_013957"/>
<evidence type="ECO:0000313" key="3">
    <source>
        <dbReference type="EMBL" id="PKY46180.1"/>
    </source>
</evidence>
<dbReference type="Pfam" id="PF26638">
    <property type="entry name" value="DUF8211"/>
    <property type="match status" value="1"/>
</dbReference>
<feature type="region of interest" description="Disordered" evidence="1">
    <location>
        <begin position="218"/>
        <end position="260"/>
    </location>
</feature>